<dbReference type="InterPro" id="IPR029759">
    <property type="entry name" value="GPX_AS"/>
</dbReference>
<dbReference type="AlphaFoldDB" id="A0A3Q9FNS3"/>
<name>A0A3Q9FNS3_9BACT</name>
<keyword evidence="4 6" id="KW-0560">Oxidoreductase</keyword>
<dbReference type="PROSITE" id="PS51257">
    <property type="entry name" value="PROKAR_LIPOPROTEIN"/>
    <property type="match status" value="1"/>
</dbReference>
<evidence type="ECO:0000256" key="6">
    <source>
        <dbReference type="RuleBase" id="RU000499"/>
    </source>
</evidence>
<proteinExistence type="inferred from homology"/>
<reference evidence="7 8" key="1">
    <citation type="submission" date="2018-12" db="EMBL/GenBank/DDBJ databases">
        <title>Flammeovirga pectinis sp. nov., isolated from the gut of the Korean scallop, Patinopecten yessoensis.</title>
        <authorList>
            <person name="Bae J.-W."/>
            <person name="Jeong Y.-S."/>
            <person name="Kang W."/>
        </authorList>
    </citation>
    <scope>NUCLEOTIDE SEQUENCE [LARGE SCALE GENOMIC DNA]</scope>
    <source>
        <strain evidence="7 8">L12M1</strain>
    </source>
</reference>
<dbReference type="PIRSF" id="PIRSF000303">
    <property type="entry name" value="Glutathion_perox"/>
    <property type="match status" value="1"/>
</dbReference>
<evidence type="ECO:0000256" key="1">
    <source>
        <dbReference type="ARBA" id="ARBA00006926"/>
    </source>
</evidence>
<keyword evidence="3" id="KW-0712">Selenocysteine</keyword>
<dbReference type="PROSITE" id="PS00460">
    <property type="entry name" value="GLUTATHIONE_PEROXID_1"/>
    <property type="match status" value="1"/>
</dbReference>
<dbReference type="Gene3D" id="3.40.30.10">
    <property type="entry name" value="Glutaredoxin"/>
    <property type="match status" value="1"/>
</dbReference>
<dbReference type="KEGG" id="fll:EI427_02945"/>
<dbReference type="GO" id="GO:0004601">
    <property type="term" value="F:peroxidase activity"/>
    <property type="evidence" value="ECO:0007669"/>
    <property type="project" value="UniProtKB-KW"/>
</dbReference>
<dbReference type="OrthoDB" id="9789406at2"/>
<dbReference type="PROSITE" id="PS00763">
    <property type="entry name" value="GLUTATHIONE_PEROXID_2"/>
    <property type="match status" value="1"/>
</dbReference>
<evidence type="ECO:0000256" key="4">
    <source>
        <dbReference type="ARBA" id="ARBA00023002"/>
    </source>
</evidence>
<dbReference type="Proteomes" id="UP000267268">
    <property type="component" value="Chromosome 1"/>
</dbReference>
<sequence length="200" mass="23003">MKHFLLYTFVTITIALLSCTKVHKTSPQKDATTVDDDLRKRESTFYGFKMKKLDGSVLDFQTLKGKKIFIVNTASKCGFTPQYEQLEQLHKKYGEELVILGFPCNQFGKQEPGSSEEIASFCKLNYGVTFTMMEKVNVKKGDDQSPLYRWLTDPSENGWNDEAPSWNFCKYYINAKGELKDFFNSNIKPLDEEVIKVISK</sequence>
<dbReference type="PRINTS" id="PR01011">
    <property type="entry name" value="GLUTPROXDASE"/>
</dbReference>
<evidence type="ECO:0000256" key="2">
    <source>
        <dbReference type="ARBA" id="ARBA00022559"/>
    </source>
</evidence>
<dbReference type="RefSeq" id="WP_126611448.1">
    <property type="nucleotide sequence ID" value="NZ_CP034562.1"/>
</dbReference>
<dbReference type="InterPro" id="IPR036249">
    <property type="entry name" value="Thioredoxin-like_sf"/>
</dbReference>
<evidence type="ECO:0000256" key="5">
    <source>
        <dbReference type="PIRSR" id="PIRSR000303-1"/>
    </source>
</evidence>
<evidence type="ECO:0000313" key="7">
    <source>
        <dbReference type="EMBL" id="AZQ61213.1"/>
    </source>
</evidence>
<keyword evidence="8" id="KW-1185">Reference proteome</keyword>
<dbReference type="PANTHER" id="PTHR11592">
    <property type="entry name" value="GLUTATHIONE PEROXIDASE"/>
    <property type="match status" value="1"/>
</dbReference>
<dbReference type="SUPFAM" id="SSF52833">
    <property type="entry name" value="Thioredoxin-like"/>
    <property type="match status" value="1"/>
</dbReference>
<gene>
    <name evidence="7" type="ORF">EI427_02945</name>
</gene>
<dbReference type="PROSITE" id="PS51355">
    <property type="entry name" value="GLUTATHIONE_PEROXID_3"/>
    <property type="match status" value="1"/>
</dbReference>
<keyword evidence="2 6" id="KW-0575">Peroxidase</keyword>
<dbReference type="Pfam" id="PF00255">
    <property type="entry name" value="GSHPx"/>
    <property type="match status" value="1"/>
</dbReference>
<dbReference type="InterPro" id="IPR029760">
    <property type="entry name" value="GPX_CS"/>
</dbReference>
<dbReference type="CDD" id="cd00340">
    <property type="entry name" value="GSH_Peroxidase"/>
    <property type="match status" value="1"/>
</dbReference>
<dbReference type="PANTHER" id="PTHR11592:SF134">
    <property type="entry name" value="PHOSPHOLIPID HYDROPEROXIDE GLUTATHIONE PEROXIDASE"/>
    <property type="match status" value="1"/>
</dbReference>
<accession>A0A3Q9FNS3</accession>
<comment type="similarity">
    <text evidence="1 6">Belongs to the glutathione peroxidase family.</text>
</comment>
<dbReference type="InterPro" id="IPR000889">
    <property type="entry name" value="Glutathione_peroxidase"/>
</dbReference>
<feature type="active site" evidence="5">
    <location>
        <position position="77"/>
    </location>
</feature>
<dbReference type="GO" id="GO:0006979">
    <property type="term" value="P:response to oxidative stress"/>
    <property type="evidence" value="ECO:0007669"/>
    <property type="project" value="InterPro"/>
</dbReference>
<protein>
    <recommendedName>
        <fullName evidence="6">Glutathione peroxidase</fullName>
    </recommendedName>
</protein>
<organism evidence="7 8">
    <name type="scientific">Flammeovirga pectinis</name>
    <dbReference type="NCBI Taxonomy" id="2494373"/>
    <lineage>
        <taxon>Bacteria</taxon>
        <taxon>Pseudomonadati</taxon>
        <taxon>Bacteroidota</taxon>
        <taxon>Cytophagia</taxon>
        <taxon>Cytophagales</taxon>
        <taxon>Flammeovirgaceae</taxon>
        <taxon>Flammeovirga</taxon>
    </lineage>
</organism>
<evidence type="ECO:0000313" key="8">
    <source>
        <dbReference type="Proteomes" id="UP000267268"/>
    </source>
</evidence>
<evidence type="ECO:0000256" key="3">
    <source>
        <dbReference type="ARBA" id="ARBA00022933"/>
    </source>
</evidence>
<dbReference type="EMBL" id="CP034562">
    <property type="protein sequence ID" value="AZQ61213.1"/>
    <property type="molecule type" value="Genomic_DNA"/>
</dbReference>